<gene>
    <name evidence="2" type="ORF">H7C19_04440</name>
</gene>
<dbReference type="InterPro" id="IPR028345">
    <property type="entry name" value="Antibiotic_NAT-like"/>
</dbReference>
<dbReference type="EMBL" id="JACJVP010000005">
    <property type="protein sequence ID" value="MBB6669934.1"/>
    <property type="molecule type" value="Genomic_DNA"/>
</dbReference>
<dbReference type="Proteomes" id="UP000547209">
    <property type="component" value="Unassembled WGS sequence"/>
</dbReference>
<dbReference type="Pfam" id="PF04260">
    <property type="entry name" value="DUF436"/>
    <property type="match status" value="1"/>
</dbReference>
<reference evidence="2 3" key="1">
    <citation type="submission" date="2020-08" db="EMBL/GenBank/DDBJ databases">
        <title>Cohnella phylogeny.</title>
        <authorList>
            <person name="Dunlap C."/>
        </authorList>
    </citation>
    <scope>NUCLEOTIDE SEQUENCE [LARGE SCALE GENOMIC DNA]</scope>
    <source>
        <strain evidence="2 3">DSM 28246</strain>
    </source>
</reference>
<proteinExistence type="inferred from homology"/>
<dbReference type="AlphaFoldDB" id="A0A7X0RPM9"/>
<dbReference type="HAMAP" id="MF_00800">
    <property type="entry name" value="UPF0340"/>
    <property type="match status" value="1"/>
</dbReference>
<evidence type="ECO:0000256" key="1">
    <source>
        <dbReference type="HAMAP-Rule" id="MF_00800"/>
    </source>
</evidence>
<dbReference type="RefSeq" id="WP_185141376.1">
    <property type="nucleotide sequence ID" value="NZ_JACJVP010000005.1"/>
</dbReference>
<dbReference type="InterPro" id="IPR006340">
    <property type="entry name" value="DUF436"/>
</dbReference>
<evidence type="ECO:0000313" key="2">
    <source>
        <dbReference type="EMBL" id="MBB6669934.1"/>
    </source>
</evidence>
<sequence>MTHTEQQRTGESAPASIADQVEQALGELVQAGRLAAGQTIVFGVSTSEVQGRRIGTSGAESVARDIYAGVDRVRLRVGFHAVWQCCEHLNRALVTERALAAAKGWTVVSAVPMPKAGGSMAAYAYRRLSDPCLVEAVQADAGLDIGETLIGMHLRPIAVPVRPSVRWVGEARVTMAYARPKLIGGERAVYALPPEEDRHSNTCD</sequence>
<name>A0A7X0RPM9_9BACL</name>
<accession>A0A7X0RPM9</accession>
<dbReference type="SUPFAM" id="SSF110710">
    <property type="entry name" value="TTHA0583/YokD-like"/>
    <property type="match status" value="1"/>
</dbReference>
<dbReference type="NCBIfam" id="TIGR01440">
    <property type="entry name" value="TIGR01440 family protein"/>
    <property type="match status" value="1"/>
</dbReference>
<dbReference type="Gene3D" id="3.40.50.10360">
    <property type="entry name" value="Hypothetical protein TT1679"/>
    <property type="match status" value="1"/>
</dbReference>
<comment type="caution">
    <text evidence="2">The sequence shown here is derived from an EMBL/GenBank/DDBJ whole genome shotgun (WGS) entry which is preliminary data.</text>
</comment>
<evidence type="ECO:0000313" key="3">
    <source>
        <dbReference type="Proteomes" id="UP000547209"/>
    </source>
</evidence>
<organism evidence="2 3">
    <name type="scientific">Cohnella nanjingensis</name>
    <dbReference type="NCBI Taxonomy" id="1387779"/>
    <lineage>
        <taxon>Bacteria</taxon>
        <taxon>Bacillati</taxon>
        <taxon>Bacillota</taxon>
        <taxon>Bacilli</taxon>
        <taxon>Bacillales</taxon>
        <taxon>Paenibacillaceae</taxon>
        <taxon>Cohnella</taxon>
    </lineage>
</organism>
<keyword evidence="3" id="KW-1185">Reference proteome</keyword>
<protein>
    <recommendedName>
        <fullName evidence="1">UPF0340 protein H7C19_04440</fullName>
    </recommendedName>
</protein>
<comment type="similarity">
    <text evidence="1">Belongs to the UPF0340 family.</text>
</comment>